<proteinExistence type="predicted"/>
<dbReference type="EMBL" id="WAJR01000032">
    <property type="protein sequence ID" value="KAB1636646.1"/>
    <property type="molecule type" value="Genomic_DNA"/>
</dbReference>
<dbReference type="GeneID" id="98658669"/>
<protein>
    <recommendedName>
        <fullName evidence="3">HNH endonuclease</fullName>
    </recommendedName>
</protein>
<evidence type="ECO:0000313" key="2">
    <source>
        <dbReference type="Proteomes" id="UP000468668"/>
    </source>
</evidence>
<keyword evidence="2" id="KW-1185">Reference proteome</keyword>
<organism evidence="1 2">
    <name type="scientific">Ellagibacter isourolithinifaciens</name>
    <dbReference type="NCBI Taxonomy" id="2137581"/>
    <lineage>
        <taxon>Bacteria</taxon>
        <taxon>Bacillati</taxon>
        <taxon>Actinomycetota</taxon>
        <taxon>Coriobacteriia</taxon>
        <taxon>Eggerthellales</taxon>
        <taxon>Eggerthellaceae</taxon>
        <taxon>Ellagibacter</taxon>
    </lineage>
</organism>
<evidence type="ECO:0000313" key="1">
    <source>
        <dbReference type="EMBL" id="KAB1636646.1"/>
    </source>
</evidence>
<dbReference type="AlphaFoldDB" id="A0A6N6NPC7"/>
<name>A0A6N6NPC7_9ACTN</name>
<gene>
    <name evidence="1" type="ORF">F8C90_09620</name>
</gene>
<dbReference type="Proteomes" id="UP000468668">
    <property type="component" value="Unassembled WGS sequence"/>
</dbReference>
<sequence>MSRLSAHNMRGQSERPGWCIVCGRPYPEGHHVVARSLGGGNGPVVDLCGRGNSLKDADGNLLHHGAAETHRLWLWWHDGTDSDIAPKCLRGCGYGRWAYILADEPCRYEEAAEMEGWRLA</sequence>
<reference evidence="1 2" key="1">
    <citation type="submission" date="2019-09" db="EMBL/GenBank/DDBJ databases">
        <title>Whole genome shotgun sequencing (WGS) of Ellagibacter isourolithinifaciens DSM 104140(T) and Adlercreutzia muris DSM 29508(T).</title>
        <authorList>
            <person name="Stoll D.A."/>
            <person name="Danylec N."/>
            <person name="Huch M."/>
        </authorList>
    </citation>
    <scope>NUCLEOTIDE SEQUENCE [LARGE SCALE GENOMIC DNA]</scope>
    <source>
        <strain evidence="1 2">DSM 104140</strain>
    </source>
</reference>
<dbReference type="RefSeq" id="WP_158050304.1">
    <property type="nucleotide sequence ID" value="NZ_WAJR01000032.1"/>
</dbReference>
<dbReference type="OrthoDB" id="5124189at2"/>
<evidence type="ECO:0008006" key="3">
    <source>
        <dbReference type="Google" id="ProtNLM"/>
    </source>
</evidence>
<accession>A0A6N6NPC7</accession>
<comment type="caution">
    <text evidence="1">The sequence shown here is derived from an EMBL/GenBank/DDBJ whole genome shotgun (WGS) entry which is preliminary data.</text>
</comment>